<dbReference type="AlphaFoldDB" id="A0A0M3HN85"/>
<accession>A0A0M3HN85</accession>
<name>A0A0M3HN85_ASCLU</name>
<dbReference type="InterPro" id="IPR008139">
    <property type="entry name" value="SaposinB_dom"/>
</dbReference>
<dbReference type="InterPro" id="IPR011001">
    <property type="entry name" value="Saposin-like"/>
</dbReference>
<organism evidence="3 4">
    <name type="scientific">Ascaris lumbricoides</name>
    <name type="common">Giant roundworm</name>
    <dbReference type="NCBI Taxonomy" id="6252"/>
    <lineage>
        <taxon>Eukaryota</taxon>
        <taxon>Metazoa</taxon>
        <taxon>Ecdysozoa</taxon>
        <taxon>Nematoda</taxon>
        <taxon>Chromadorea</taxon>
        <taxon>Rhabditida</taxon>
        <taxon>Spirurina</taxon>
        <taxon>Ascaridomorpha</taxon>
        <taxon>Ascaridoidea</taxon>
        <taxon>Ascarididae</taxon>
        <taxon>Ascaris</taxon>
    </lineage>
</organism>
<feature type="domain" description="Saposin B-type" evidence="2">
    <location>
        <begin position="59"/>
        <end position="144"/>
    </location>
</feature>
<keyword evidence="3" id="KW-1185">Reference proteome</keyword>
<evidence type="ECO:0000313" key="4">
    <source>
        <dbReference type="WBParaSite" id="ALUE_0000310801-mRNA-1"/>
    </source>
</evidence>
<dbReference type="Proteomes" id="UP000036681">
    <property type="component" value="Unplaced"/>
</dbReference>
<evidence type="ECO:0000313" key="3">
    <source>
        <dbReference type="Proteomes" id="UP000036681"/>
    </source>
</evidence>
<dbReference type="SUPFAM" id="SSF47862">
    <property type="entry name" value="Saposin"/>
    <property type="match status" value="1"/>
</dbReference>
<reference evidence="4" key="1">
    <citation type="submission" date="2017-02" db="UniProtKB">
        <authorList>
            <consortium name="WormBaseParasite"/>
        </authorList>
    </citation>
    <scope>IDENTIFICATION</scope>
</reference>
<evidence type="ECO:0000256" key="1">
    <source>
        <dbReference type="ARBA" id="ARBA00023157"/>
    </source>
</evidence>
<dbReference type="PROSITE" id="PS50015">
    <property type="entry name" value="SAP_B"/>
    <property type="match status" value="1"/>
</dbReference>
<proteinExistence type="predicted"/>
<protein>
    <submittedName>
        <fullName evidence="4">Saposin B-type domain-containing protein</fullName>
    </submittedName>
</protein>
<dbReference type="Gene3D" id="1.10.225.10">
    <property type="entry name" value="Saposin-like"/>
    <property type="match status" value="1"/>
</dbReference>
<dbReference type="WBParaSite" id="ALUE_0000310801-mRNA-1">
    <property type="protein sequence ID" value="ALUE_0000310801-mRNA-1"/>
    <property type="gene ID" value="ALUE_0000310801"/>
</dbReference>
<sequence>MWLGVKFSESCCDNKDVIWKKSILDEKFDDASIEHSNDGRSLEMWAFILNVQVHESLTPDEICELCQHTQKTVYGHFGGRVPSKRVLHKQLKHECRRLPKKLQYKRRCLMIVEPNIGIIFAEMTNNSFKSSKLCEQLKECSKNQSPFVTTLVVDDGTFNRTFQETEMDRRVLSIDLITPLPQIHADIAFTWAN</sequence>
<evidence type="ECO:0000259" key="2">
    <source>
        <dbReference type="PROSITE" id="PS50015"/>
    </source>
</evidence>
<keyword evidence="1" id="KW-1015">Disulfide bond</keyword>